<evidence type="ECO:0000313" key="2">
    <source>
        <dbReference type="EMBL" id="KDO32066.1"/>
    </source>
</evidence>
<name>A0A067CZW8_SAPPC</name>
<evidence type="ECO:0000256" key="1">
    <source>
        <dbReference type="SAM" id="Phobius"/>
    </source>
</evidence>
<keyword evidence="3" id="KW-1185">Reference proteome</keyword>
<dbReference type="VEuPathDB" id="FungiDB:SPRG_03284"/>
<sequence length="65" mass="7132">MWGMCLVLTTLLTGAVAPFFLLLCRLEYAAFPTVYLCVPYYVTLGILVTWVAVDTLASTRADAIV</sequence>
<dbReference type="Proteomes" id="UP000030745">
    <property type="component" value="Unassembled WGS sequence"/>
</dbReference>
<dbReference type="AlphaFoldDB" id="A0A067CZW8"/>
<keyword evidence="1" id="KW-0812">Transmembrane</keyword>
<organism evidence="2 3">
    <name type="scientific">Saprolegnia parasitica (strain CBS 223.65)</name>
    <dbReference type="NCBI Taxonomy" id="695850"/>
    <lineage>
        <taxon>Eukaryota</taxon>
        <taxon>Sar</taxon>
        <taxon>Stramenopiles</taxon>
        <taxon>Oomycota</taxon>
        <taxon>Saprolegniomycetes</taxon>
        <taxon>Saprolegniales</taxon>
        <taxon>Saprolegniaceae</taxon>
        <taxon>Saprolegnia</taxon>
    </lineage>
</organism>
<evidence type="ECO:0000313" key="3">
    <source>
        <dbReference type="Proteomes" id="UP000030745"/>
    </source>
</evidence>
<protein>
    <submittedName>
        <fullName evidence="2">Uncharacterized protein</fullName>
    </submittedName>
</protein>
<dbReference type="OrthoDB" id="10547851at2759"/>
<proteinExistence type="predicted"/>
<dbReference type="GeneID" id="24125800"/>
<keyword evidence="1" id="KW-0472">Membrane</keyword>
<gene>
    <name evidence="2" type="ORF">SPRG_03284</name>
</gene>
<dbReference type="KEGG" id="spar:SPRG_03284"/>
<dbReference type="EMBL" id="KK583196">
    <property type="protein sequence ID" value="KDO32066.1"/>
    <property type="molecule type" value="Genomic_DNA"/>
</dbReference>
<feature type="transmembrane region" description="Helical" evidence="1">
    <location>
        <begin position="39"/>
        <end position="57"/>
    </location>
</feature>
<dbReference type="RefSeq" id="XP_012197254.1">
    <property type="nucleotide sequence ID" value="XM_012341864.1"/>
</dbReference>
<reference evidence="2 3" key="1">
    <citation type="journal article" date="2013" name="PLoS Genet.">
        <title>Distinctive expansion of potential virulence genes in the genome of the oomycete fish pathogen Saprolegnia parasitica.</title>
        <authorList>
            <person name="Jiang R.H."/>
            <person name="de Bruijn I."/>
            <person name="Haas B.J."/>
            <person name="Belmonte R."/>
            <person name="Lobach L."/>
            <person name="Christie J."/>
            <person name="van den Ackerveken G."/>
            <person name="Bottin A."/>
            <person name="Bulone V."/>
            <person name="Diaz-Moreno S.M."/>
            <person name="Dumas B."/>
            <person name="Fan L."/>
            <person name="Gaulin E."/>
            <person name="Govers F."/>
            <person name="Grenville-Briggs L.J."/>
            <person name="Horner N.R."/>
            <person name="Levin J.Z."/>
            <person name="Mammella M."/>
            <person name="Meijer H.J."/>
            <person name="Morris P."/>
            <person name="Nusbaum C."/>
            <person name="Oome S."/>
            <person name="Phillips A.J."/>
            <person name="van Rooyen D."/>
            <person name="Rzeszutek E."/>
            <person name="Saraiva M."/>
            <person name="Secombes C.J."/>
            <person name="Seidl M.F."/>
            <person name="Snel B."/>
            <person name="Stassen J.H."/>
            <person name="Sykes S."/>
            <person name="Tripathy S."/>
            <person name="van den Berg H."/>
            <person name="Vega-Arreguin J.C."/>
            <person name="Wawra S."/>
            <person name="Young S.K."/>
            <person name="Zeng Q."/>
            <person name="Dieguez-Uribeondo J."/>
            <person name="Russ C."/>
            <person name="Tyler B.M."/>
            <person name="van West P."/>
        </authorList>
    </citation>
    <scope>NUCLEOTIDE SEQUENCE [LARGE SCALE GENOMIC DNA]</scope>
    <source>
        <strain evidence="2 3">CBS 223.65</strain>
    </source>
</reference>
<accession>A0A067CZW8</accession>
<keyword evidence="1" id="KW-1133">Transmembrane helix</keyword>